<feature type="region of interest" description="Disordered" evidence="2">
    <location>
        <begin position="106"/>
        <end position="137"/>
    </location>
</feature>
<evidence type="ECO:0008006" key="4">
    <source>
        <dbReference type="Google" id="ProtNLM"/>
    </source>
</evidence>
<gene>
    <name evidence="3" type="ORF">PINE0816_LOCUS8265</name>
</gene>
<sequence length="137" mass="15499">MWYTIAGHIVRRQFNPKCMAILRGNKQIVSPTLQTLRTFHCSEKHCVDITKTSLGDDSAVSSSSSASIETEDKQILSACGPIPGEDDIDEEDEEYMFVEPHPILNTDKIEWGGPRRQGLPEPTRFGDWERKGRCTDF</sequence>
<evidence type="ECO:0000256" key="1">
    <source>
        <dbReference type="ARBA" id="ARBA00005701"/>
    </source>
</evidence>
<organism evidence="3">
    <name type="scientific">Proboscia inermis</name>
    <dbReference type="NCBI Taxonomy" id="420281"/>
    <lineage>
        <taxon>Eukaryota</taxon>
        <taxon>Sar</taxon>
        <taxon>Stramenopiles</taxon>
        <taxon>Ochrophyta</taxon>
        <taxon>Bacillariophyta</taxon>
        <taxon>Coscinodiscophyceae</taxon>
        <taxon>Rhizosoleniophycidae</taxon>
        <taxon>Rhizosoleniales</taxon>
        <taxon>Rhizosoleniaceae</taxon>
        <taxon>Proboscia</taxon>
    </lineage>
</organism>
<name>A0A7S0C435_9STRA</name>
<feature type="compositionally biased region" description="Basic and acidic residues" evidence="2">
    <location>
        <begin position="124"/>
        <end position="137"/>
    </location>
</feature>
<proteinExistence type="inferred from homology"/>
<feature type="region of interest" description="Disordered" evidence="2">
    <location>
        <begin position="55"/>
        <end position="85"/>
    </location>
</feature>
<evidence type="ECO:0000256" key="2">
    <source>
        <dbReference type="SAM" id="MobiDB-lite"/>
    </source>
</evidence>
<dbReference type="EMBL" id="HBEL01017335">
    <property type="protein sequence ID" value="CAD8412140.1"/>
    <property type="molecule type" value="Transcribed_RNA"/>
</dbReference>
<feature type="compositionally biased region" description="Low complexity" evidence="2">
    <location>
        <begin position="58"/>
        <end position="67"/>
    </location>
</feature>
<protein>
    <recommendedName>
        <fullName evidence="4">Succinate dehydrogenase assembly factor 4, mitochondrial</fullName>
    </recommendedName>
</protein>
<evidence type="ECO:0000313" key="3">
    <source>
        <dbReference type="EMBL" id="CAD8412140.1"/>
    </source>
</evidence>
<reference evidence="3" key="1">
    <citation type="submission" date="2021-01" db="EMBL/GenBank/DDBJ databases">
        <authorList>
            <person name="Corre E."/>
            <person name="Pelletier E."/>
            <person name="Niang G."/>
            <person name="Scheremetjew M."/>
            <person name="Finn R."/>
            <person name="Kale V."/>
            <person name="Holt S."/>
            <person name="Cochrane G."/>
            <person name="Meng A."/>
            <person name="Brown T."/>
            <person name="Cohen L."/>
        </authorList>
    </citation>
    <scope>NUCLEOTIDE SEQUENCE</scope>
    <source>
        <strain evidence="3">CCAP1064/1</strain>
    </source>
</reference>
<dbReference type="InterPro" id="IPR012875">
    <property type="entry name" value="SDHF4"/>
</dbReference>
<dbReference type="Pfam" id="PF07896">
    <property type="entry name" value="DUF1674"/>
    <property type="match status" value="1"/>
</dbReference>
<comment type="similarity">
    <text evidence="1">Belongs to the SDHAF4 family.</text>
</comment>
<dbReference type="AlphaFoldDB" id="A0A7S0C435"/>
<accession>A0A7S0C435</accession>